<protein>
    <recommendedName>
        <fullName evidence="3">Fibronectin type-III domain-containing protein</fullName>
    </recommendedName>
</protein>
<evidence type="ECO:0000313" key="2">
    <source>
        <dbReference type="Proteomes" id="UP000198373"/>
    </source>
</evidence>
<evidence type="ECO:0008006" key="3">
    <source>
        <dbReference type="Google" id="ProtNLM"/>
    </source>
</evidence>
<dbReference type="InterPro" id="IPR013783">
    <property type="entry name" value="Ig-like_fold"/>
</dbReference>
<organism evidence="1 2">
    <name type="scientific">Geodermatophilus pulveris</name>
    <dbReference type="NCBI Taxonomy" id="1564159"/>
    <lineage>
        <taxon>Bacteria</taxon>
        <taxon>Bacillati</taxon>
        <taxon>Actinomycetota</taxon>
        <taxon>Actinomycetes</taxon>
        <taxon>Geodermatophilales</taxon>
        <taxon>Geodermatophilaceae</taxon>
        <taxon>Geodermatophilus</taxon>
    </lineage>
</organism>
<dbReference type="GO" id="GO:0005975">
    <property type="term" value="P:carbohydrate metabolic process"/>
    <property type="evidence" value="ECO:0007669"/>
    <property type="project" value="UniProtKB-ARBA"/>
</dbReference>
<evidence type="ECO:0000313" key="1">
    <source>
        <dbReference type="EMBL" id="SNS74270.1"/>
    </source>
</evidence>
<dbReference type="SUPFAM" id="SSF49265">
    <property type="entry name" value="Fibronectin type III"/>
    <property type="match status" value="1"/>
</dbReference>
<dbReference type="AlphaFoldDB" id="A0A239GYR2"/>
<keyword evidence="2" id="KW-1185">Reference proteome</keyword>
<dbReference type="EMBL" id="FZOO01000007">
    <property type="protein sequence ID" value="SNS74270.1"/>
    <property type="molecule type" value="Genomic_DNA"/>
</dbReference>
<dbReference type="Gene3D" id="2.60.40.10">
    <property type="entry name" value="Immunoglobulins"/>
    <property type="match status" value="1"/>
</dbReference>
<gene>
    <name evidence="1" type="ORF">SAMN06893096_107124</name>
</gene>
<name>A0A239GYR2_9ACTN</name>
<reference evidence="2" key="1">
    <citation type="submission" date="2017-06" db="EMBL/GenBank/DDBJ databases">
        <authorList>
            <person name="Varghese N."/>
            <person name="Submissions S."/>
        </authorList>
    </citation>
    <scope>NUCLEOTIDE SEQUENCE [LARGE SCALE GENOMIC DNA]</scope>
    <source>
        <strain evidence="2">DSM 46839</strain>
    </source>
</reference>
<dbReference type="OrthoDB" id="5183709at2"/>
<dbReference type="InterPro" id="IPR036116">
    <property type="entry name" value="FN3_sf"/>
</dbReference>
<sequence>MDRPHRRAPRFPRAPLVAVVTALGLVVAVPALPTAHSAFSAATGNPANSLATDWLRPPSDLAAIQACSYAPIAVRGALASTSPSPLSLGVPSETRSGDVLVAQVVYYGTSSITAPSDWTLVRKDTSGSLVTSAVYRKVAAAGEPAATFSRPSTDNGDMVGGIVAYSGVSRSAPVSVEGVATGSGEKATSPGLTTTATGVVVLHLLAKGSAQFPTPAGTTGRWRLSSDSEGVTAADEPFAGPGAIPRRTSTVSGSTTPWIAQAVVLRPALEQAGASLTWTASPSSWADGYRLERSAGGTVQATRSLTSVGTTATTEGPLPNGVSYTFRLWAHRGTWESSAVSTTIALSC</sequence>
<dbReference type="RefSeq" id="WP_143425096.1">
    <property type="nucleotide sequence ID" value="NZ_FZOO01000007.1"/>
</dbReference>
<accession>A0A239GYR2</accession>
<proteinExistence type="predicted"/>
<dbReference type="Proteomes" id="UP000198373">
    <property type="component" value="Unassembled WGS sequence"/>
</dbReference>